<evidence type="ECO:0000313" key="4">
    <source>
        <dbReference type="EMBL" id="TKW42026.1"/>
    </source>
</evidence>
<gene>
    <name evidence="4" type="ORF">SEVIR_1G357000v2</name>
</gene>
<protein>
    <recommendedName>
        <fullName evidence="3">USP domain-containing protein</fullName>
    </recommendedName>
</protein>
<feature type="compositionally biased region" description="Basic residues" evidence="2">
    <location>
        <begin position="912"/>
        <end position="921"/>
    </location>
</feature>
<feature type="compositionally biased region" description="Polar residues" evidence="2">
    <location>
        <begin position="546"/>
        <end position="578"/>
    </location>
</feature>
<dbReference type="Gramene" id="TKW42026">
    <property type="protein sequence ID" value="TKW42026"/>
    <property type="gene ID" value="SEVIR_1G357000v2"/>
</dbReference>
<dbReference type="Gene3D" id="3.90.70.10">
    <property type="entry name" value="Cysteine proteinases"/>
    <property type="match status" value="1"/>
</dbReference>
<dbReference type="GO" id="GO:0005829">
    <property type="term" value="C:cytosol"/>
    <property type="evidence" value="ECO:0007669"/>
    <property type="project" value="TreeGrafter"/>
</dbReference>
<dbReference type="PROSITE" id="PS00972">
    <property type="entry name" value="USP_1"/>
    <property type="match status" value="1"/>
</dbReference>
<evidence type="ECO:0000259" key="3">
    <source>
        <dbReference type="PROSITE" id="PS50235"/>
    </source>
</evidence>
<organism evidence="4 5">
    <name type="scientific">Setaria viridis</name>
    <name type="common">Green bristlegrass</name>
    <name type="synonym">Setaria italica subsp. viridis</name>
    <dbReference type="NCBI Taxonomy" id="4556"/>
    <lineage>
        <taxon>Eukaryota</taxon>
        <taxon>Viridiplantae</taxon>
        <taxon>Streptophyta</taxon>
        <taxon>Embryophyta</taxon>
        <taxon>Tracheophyta</taxon>
        <taxon>Spermatophyta</taxon>
        <taxon>Magnoliopsida</taxon>
        <taxon>Liliopsida</taxon>
        <taxon>Poales</taxon>
        <taxon>Poaceae</taxon>
        <taxon>PACMAD clade</taxon>
        <taxon>Panicoideae</taxon>
        <taxon>Panicodae</taxon>
        <taxon>Paniceae</taxon>
        <taxon>Cenchrinae</taxon>
        <taxon>Setaria</taxon>
    </lineage>
</organism>
<dbReference type="PROSITE" id="PS00973">
    <property type="entry name" value="USP_2"/>
    <property type="match status" value="1"/>
</dbReference>
<feature type="compositionally biased region" description="Polar residues" evidence="2">
    <location>
        <begin position="590"/>
        <end position="608"/>
    </location>
</feature>
<dbReference type="InterPro" id="IPR038765">
    <property type="entry name" value="Papain-like_cys_pep_sf"/>
</dbReference>
<dbReference type="PANTHER" id="PTHR24006:SF784">
    <property type="entry name" value="OS02G0795000 PROTEIN"/>
    <property type="match status" value="1"/>
</dbReference>
<feature type="region of interest" description="Disordered" evidence="2">
    <location>
        <begin position="450"/>
        <end position="476"/>
    </location>
</feature>
<evidence type="ECO:0000313" key="5">
    <source>
        <dbReference type="Proteomes" id="UP000298652"/>
    </source>
</evidence>
<accession>A0A4V6DDI9</accession>
<dbReference type="PANTHER" id="PTHR24006">
    <property type="entry name" value="UBIQUITIN CARBOXYL-TERMINAL HYDROLASE"/>
    <property type="match status" value="1"/>
</dbReference>
<dbReference type="FunFam" id="3.90.70.10:FF:000078">
    <property type="entry name" value="Ubiquitin carboxyl-terminal hydrolase 23"/>
    <property type="match status" value="1"/>
</dbReference>
<feature type="domain" description="USP" evidence="3">
    <location>
        <begin position="93"/>
        <end position="397"/>
    </location>
</feature>
<dbReference type="InterPro" id="IPR028889">
    <property type="entry name" value="USP"/>
</dbReference>
<sequence>MGEAAAPEGLLHRRIEFHAATKPPPPPPPAAAVVAVPGGFRMETSLFAGADKRVAAAARSGREGRRFETGESSGSGFDPELSAARVYLRRIGAGLHNLGNTCYLNSVLQCLTYTEPFVAYLQSSKHNSSCRAAGFCALCALQDHVTSALRSTGKILTPLLFVKNLRCISRSFRNTRQEDAHELMVSLLESMHKSCLPSGISSESPSAYERSLVHRIFGGRLRSQVRCTKCSHCSNKFDPFLDLSLEIGNAATLMKALYNFTEEELLDGGEKHYNCQQCKQKVAAKKRFLIDKAPSVLTIHLKRFSPFNPLQKIDKKVDFQTTLNLKPFVSNSEGMDLKYSLYGVLVHAGWNTQSGHYYCFVRTSSGLWHNLDDNEVRQVREADVLRQKAYMLFYVRDKVRSAVIQKDNGDASLSEKKIISEKITCMNGAIRNGLVEKTLDFSTIAKEDIKLQKHDPDKGQPSDISATSQDQCSNEHSSIEVINASTSQNNVSVQKAPHTLPDGVDTLSTKAEQIALSVQRETMSPGQPDVFILDMKSQKLNPDDGQPSNISATSQDQCSNEHGSTEVTKASTSQNNEPVQKATCSHLDGTATSTKTEQTAPASQRETTFTAQPDACVLCDANSDQKAYEKPLQELQLESDGALTDSGKGIPASAFQLCNGADGLLGANEQAIEPQTEVFCKPTPDSDATTIAPFIPTEDTAVSNGTLTGNEDSTSGNEAKGTEPVKQHDGLIVVKELSVKSIDDKVKVEEQTAVRNNSLGDGQSLAKEVSVMETGHMADADDQTFKKNNSLDTGHVNCEKKIGSEDSAHVASSEDCAQMMCSENSVQVVDKDPCHGNLHKIIKIKSKKHVSHPAVNFYFGSKQLLLASLKPCKKRKHKRTRRRLTSDANAESTGDDRQTSTSETVLTSGMSRKSHRQKRSRNSASSEDAVQMYNKKQNLGNSCAAELTLDKKVSKDATLAAAELAASSCPSSVLNPDSGKCGVTDEKGSWHFNLLTRGLRVPQWDDDDMPNTKAAEMQHSSSTSIGYVLDERDEEYDRGRRKKVRKSKQGFSGPNPFQEMENIRSRQRRRIQTDQARSGHQPLRI</sequence>
<evidence type="ECO:0000256" key="1">
    <source>
        <dbReference type="ARBA" id="ARBA00009085"/>
    </source>
</evidence>
<name>A0A4V6DDI9_SETVI</name>
<feature type="compositionally biased region" description="Basic and acidic residues" evidence="2">
    <location>
        <begin position="450"/>
        <end position="460"/>
    </location>
</feature>
<keyword evidence="5" id="KW-1185">Reference proteome</keyword>
<dbReference type="InterPro" id="IPR018200">
    <property type="entry name" value="USP_CS"/>
</dbReference>
<dbReference type="InterPro" id="IPR001394">
    <property type="entry name" value="Peptidase_C19_UCH"/>
</dbReference>
<dbReference type="PROSITE" id="PS50235">
    <property type="entry name" value="USP_3"/>
    <property type="match status" value="1"/>
</dbReference>
<dbReference type="GO" id="GO:0004843">
    <property type="term" value="F:cysteine-type deubiquitinase activity"/>
    <property type="evidence" value="ECO:0007669"/>
    <property type="project" value="InterPro"/>
</dbReference>
<dbReference type="AlphaFoldDB" id="A0A4V6DDI9"/>
<dbReference type="GO" id="GO:0005634">
    <property type="term" value="C:nucleus"/>
    <property type="evidence" value="ECO:0007669"/>
    <property type="project" value="TreeGrafter"/>
</dbReference>
<feature type="compositionally biased region" description="Polar residues" evidence="2">
    <location>
        <begin position="462"/>
        <end position="476"/>
    </location>
</feature>
<feature type="region of interest" description="Disordered" evidence="2">
    <location>
        <begin position="872"/>
        <end position="928"/>
    </location>
</feature>
<dbReference type="Pfam" id="PF00443">
    <property type="entry name" value="UCH"/>
    <property type="match status" value="1"/>
</dbReference>
<feature type="compositionally biased region" description="Basic residues" evidence="2">
    <location>
        <begin position="1039"/>
        <end position="1048"/>
    </location>
</feature>
<dbReference type="InterPro" id="IPR050164">
    <property type="entry name" value="Peptidase_C19"/>
</dbReference>
<feature type="region of interest" description="Disordered" evidence="2">
    <location>
        <begin position="699"/>
        <end position="723"/>
    </location>
</feature>
<feature type="compositionally biased region" description="Polar residues" evidence="2">
    <location>
        <begin position="700"/>
        <end position="717"/>
    </location>
</feature>
<dbReference type="GO" id="GO:0016579">
    <property type="term" value="P:protein deubiquitination"/>
    <property type="evidence" value="ECO:0007669"/>
    <property type="project" value="InterPro"/>
</dbReference>
<dbReference type="SUPFAM" id="SSF54001">
    <property type="entry name" value="Cysteine proteinases"/>
    <property type="match status" value="1"/>
</dbReference>
<dbReference type="CDD" id="cd02661">
    <property type="entry name" value="Peptidase_C19E"/>
    <property type="match status" value="1"/>
</dbReference>
<comment type="similarity">
    <text evidence="1">Belongs to the peptidase C19 family.</text>
</comment>
<dbReference type="OMA" id="HTDPCPA"/>
<feature type="compositionally biased region" description="Polar residues" evidence="2">
    <location>
        <begin position="899"/>
        <end position="911"/>
    </location>
</feature>
<proteinExistence type="inferred from homology"/>
<feature type="region of interest" description="Disordered" evidence="2">
    <location>
        <begin position="1012"/>
        <end position="1085"/>
    </location>
</feature>
<feature type="region of interest" description="Disordered" evidence="2">
    <location>
        <begin position="538"/>
        <end position="608"/>
    </location>
</feature>
<reference evidence="4" key="1">
    <citation type="submission" date="2019-03" db="EMBL/GenBank/DDBJ databases">
        <title>WGS assembly of Setaria viridis.</title>
        <authorList>
            <person name="Huang P."/>
            <person name="Jenkins J."/>
            <person name="Grimwood J."/>
            <person name="Barry K."/>
            <person name="Healey A."/>
            <person name="Mamidi S."/>
            <person name="Sreedasyam A."/>
            <person name="Shu S."/>
            <person name="Feldman M."/>
            <person name="Wu J."/>
            <person name="Yu Y."/>
            <person name="Chen C."/>
            <person name="Johnson J."/>
            <person name="Rokhsar D."/>
            <person name="Baxter I."/>
            <person name="Schmutz J."/>
            <person name="Brutnell T."/>
            <person name="Kellogg E."/>
        </authorList>
    </citation>
    <scope>NUCLEOTIDE SEQUENCE [LARGE SCALE GENOMIC DNA]</scope>
</reference>
<dbReference type="Proteomes" id="UP000298652">
    <property type="component" value="Chromosome 1"/>
</dbReference>
<dbReference type="EMBL" id="CM016552">
    <property type="protein sequence ID" value="TKW42026.1"/>
    <property type="molecule type" value="Genomic_DNA"/>
</dbReference>
<evidence type="ECO:0000256" key="2">
    <source>
        <dbReference type="SAM" id="MobiDB-lite"/>
    </source>
</evidence>
<feature type="compositionally biased region" description="Basic residues" evidence="2">
    <location>
        <begin position="872"/>
        <end position="883"/>
    </location>
</feature>